<proteinExistence type="predicted"/>
<feature type="compositionally biased region" description="Polar residues" evidence="1">
    <location>
        <begin position="190"/>
        <end position="204"/>
    </location>
</feature>
<reference evidence="2 3" key="1">
    <citation type="journal article" date="2023" name="Proc. Natl. Acad. Sci. U.S.A.">
        <title>A global phylogenomic analysis of the shiitake genus Lentinula.</title>
        <authorList>
            <person name="Sierra-Patev S."/>
            <person name="Min B."/>
            <person name="Naranjo-Ortiz M."/>
            <person name="Looney B."/>
            <person name="Konkel Z."/>
            <person name="Slot J.C."/>
            <person name="Sakamoto Y."/>
            <person name="Steenwyk J.L."/>
            <person name="Rokas A."/>
            <person name="Carro J."/>
            <person name="Camarero S."/>
            <person name="Ferreira P."/>
            <person name="Molpeceres G."/>
            <person name="Ruiz-Duenas F.J."/>
            <person name="Serrano A."/>
            <person name="Henrissat B."/>
            <person name="Drula E."/>
            <person name="Hughes K.W."/>
            <person name="Mata J.L."/>
            <person name="Ishikawa N.K."/>
            <person name="Vargas-Isla R."/>
            <person name="Ushijima S."/>
            <person name="Smith C.A."/>
            <person name="Donoghue J."/>
            <person name="Ahrendt S."/>
            <person name="Andreopoulos W."/>
            <person name="He G."/>
            <person name="LaButti K."/>
            <person name="Lipzen A."/>
            <person name="Ng V."/>
            <person name="Riley R."/>
            <person name="Sandor L."/>
            <person name="Barry K."/>
            <person name="Martinez A.T."/>
            <person name="Xiao Y."/>
            <person name="Gibbons J.G."/>
            <person name="Terashima K."/>
            <person name="Grigoriev I.V."/>
            <person name="Hibbett D."/>
        </authorList>
    </citation>
    <scope>NUCLEOTIDE SEQUENCE [LARGE SCALE GENOMIC DNA]</scope>
    <source>
        <strain evidence="2 3">TFB7810</strain>
    </source>
</reference>
<gene>
    <name evidence="2" type="ORF">DFH05DRAFT_1521010</name>
</gene>
<feature type="region of interest" description="Disordered" evidence="1">
    <location>
        <begin position="190"/>
        <end position="236"/>
    </location>
</feature>
<evidence type="ECO:0000313" key="2">
    <source>
        <dbReference type="EMBL" id="KAJ3749391.1"/>
    </source>
</evidence>
<comment type="caution">
    <text evidence="2">The sequence shown here is derived from an EMBL/GenBank/DDBJ whole genome shotgun (WGS) entry which is preliminary data.</text>
</comment>
<evidence type="ECO:0000313" key="3">
    <source>
        <dbReference type="Proteomes" id="UP001142393"/>
    </source>
</evidence>
<dbReference type="EMBL" id="JANVFU010000002">
    <property type="protein sequence ID" value="KAJ3749391.1"/>
    <property type="molecule type" value="Genomic_DNA"/>
</dbReference>
<name>A0A9W8P928_9AGAR</name>
<protein>
    <submittedName>
        <fullName evidence="2">Uncharacterized protein</fullName>
    </submittedName>
</protein>
<evidence type="ECO:0000256" key="1">
    <source>
        <dbReference type="SAM" id="MobiDB-lite"/>
    </source>
</evidence>
<sequence length="236" mass="26283">MIQLLDMNSAASIQFCVDEYESESSQRVQVHGQYYATLLPDDLLTHNQHTVIGTRNFVSTKLHGKRPSNLFVGMRVFGDTPKDKIYLSTSPVKCKSADEPEWHDNLGPAWLSPRSSISFSVKTRSKFSKTTTVLASTESYTLKRLRKMQGSMDRISTIALPLRSQSSQKDFPVDGVLIINLRELSTSNSGMEEYTSLKSAGSQRSSLEDGSSLEDEQELNSKNPLSPVSIESRLTP</sequence>
<keyword evidence="3" id="KW-1185">Reference proteome</keyword>
<dbReference type="Proteomes" id="UP001142393">
    <property type="component" value="Unassembled WGS sequence"/>
</dbReference>
<accession>A0A9W8P928</accession>
<dbReference type="AlphaFoldDB" id="A0A9W8P928"/>
<organism evidence="2 3">
    <name type="scientific">Lentinula detonsa</name>
    <dbReference type="NCBI Taxonomy" id="2804962"/>
    <lineage>
        <taxon>Eukaryota</taxon>
        <taxon>Fungi</taxon>
        <taxon>Dikarya</taxon>
        <taxon>Basidiomycota</taxon>
        <taxon>Agaricomycotina</taxon>
        <taxon>Agaricomycetes</taxon>
        <taxon>Agaricomycetidae</taxon>
        <taxon>Agaricales</taxon>
        <taxon>Marasmiineae</taxon>
        <taxon>Omphalotaceae</taxon>
        <taxon>Lentinula</taxon>
    </lineage>
</organism>